<feature type="non-terminal residue" evidence="1">
    <location>
        <position position="1"/>
    </location>
</feature>
<reference evidence="1 2" key="1">
    <citation type="submission" date="2019-03" db="EMBL/GenBank/DDBJ databases">
        <title>Metabolic potential of uncultured bacteria and archaea associated with petroleum seepage in deep-sea sediments.</title>
        <authorList>
            <person name="Dong X."/>
            <person name="Hubert C."/>
        </authorList>
    </citation>
    <scope>NUCLEOTIDE SEQUENCE [LARGE SCALE GENOMIC DNA]</scope>
    <source>
        <strain evidence="1">E29_bin36</strain>
    </source>
</reference>
<evidence type="ECO:0008006" key="3">
    <source>
        <dbReference type="Google" id="ProtNLM"/>
    </source>
</evidence>
<proteinExistence type="predicted"/>
<dbReference type="InterPro" id="IPR002591">
    <property type="entry name" value="Phosphodiest/P_Trfase"/>
</dbReference>
<dbReference type="SUPFAM" id="SSF53649">
    <property type="entry name" value="Alkaline phosphatase-like"/>
    <property type="match status" value="2"/>
</dbReference>
<name>A0A523XP49_UNCT6</name>
<evidence type="ECO:0000313" key="1">
    <source>
        <dbReference type="EMBL" id="TET81068.1"/>
    </source>
</evidence>
<dbReference type="Pfam" id="PF01663">
    <property type="entry name" value="Phosphodiest"/>
    <property type="match status" value="1"/>
</dbReference>
<dbReference type="Gene3D" id="3.40.720.10">
    <property type="entry name" value="Alkaline Phosphatase, subunit A"/>
    <property type="match status" value="1"/>
</dbReference>
<dbReference type="Proteomes" id="UP000315534">
    <property type="component" value="Unassembled WGS sequence"/>
</dbReference>
<dbReference type="EMBL" id="SOIP01000274">
    <property type="protein sequence ID" value="TET81068.1"/>
    <property type="molecule type" value="Genomic_DNA"/>
</dbReference>
<accession>A0A523XP49</accession>
<dbReference type="InterPro" id="IPR017850">
    <property type="entry name" value="Alkaline_phosphatase_core_sf"/>
</dbReference>
<evidence type="ECO:0000313" key="2">
    <source>
        <dbReference type="Proteomes" id="UP000315534"/>
    </source>
</evidence>
<organism evidence="1 2">
    <name type="scientific">candidate division TA06 bacterium</name>
    <dbReference type="NCBI Taxonomy" id="2250710"/>
    <lineage>
        <taxon>Bacteria</taxon>
        <taxon>Bacteria division TA06</taxon>
    </lineage>
</organism>
<comment type="caution">
    <text evidence="1">The sequence shown here is derived from an EMBL/GenBank/DDBJ whole genome shotgun (WGS) entry which is preliminary data.</text>
</comment>
<gene>
    <name evidence="1" type="ORF">E3J38_04555</name>
</gene>
<dbReference type="AlphaFoldDB" id="A0A523XP49"/>
<sequence length="432" mass="50414">GPRVAPRRGKADNVKVPFKAVLEKGKDSIRIEYQDTKFELKKGEWSDWKEVTFKLGALRKAKGIFKFYLVETDPEFKLYVGPINFDPRNPFFQISYPKGYSRRLADNIGLYYTRGMPMDTWALNEKRITEKPFVEQANEVLKEKRAMLDFELSRFDKGVLYCYFESPDIIQHMFWRYTDTKHPLYEKDAPREYKEMIKNWYQKMDDVLGRVMERMSEDDVLIVLSDHGFDTFRRTVHVNSWLRKNGYLELQGPRAEAGGELLVDVDWSKTRAYAIGFGAIYINQDGRERDGIVRPGRETELLKEEISERLREWVDKKHNQPVINNVYSREDIFWGDFASQAPDLYIGFNIGYRASWQTALGGAPEKLIEDNLRKWSGSHLFDPNIIPGVVFSNKKITREDPSIYGIAPTILKAIGYGEEKLKECNFDGEPLF</sequence>
<protein>
    <recommendedName>
        <fullName evidence="3">Nucleotide pyrophosphatase</fullName>
    </recommendedName>
</protein>